<dbReference type="Proteomes" id="UP001589858">
    <property type="component" value="Unassembled WGS sequence"/>
</dbReference>
<dbReference type="InterPro" id="IPR009593">
    <property type="entry name" value="DUF1203"/>
</dbReference>
<name>A0ABV6S9U1_9SPHN</name>
<organism evidence="1 2">
    <name type="scientific">Novosphingobium clariflavum</name>
    <dbReference type="NCBI Taxonomy" id="2029884"/>
    <lineage>
        <taxon>Bacteria</taxon>
        <taxon>Pseudomonadati</taxon>
        <taxon>Pseudomonadota</taxon>
        <taxon>Alphaproteobacteria</taxon>
        <taxon>Sphingomonadales</taxon>
        <taxon>Sphingomonadaceae</taxon>
        <taxon>Novosphingobium</taxon>
    </lineage>
</organism>
<reference evidence="1 2" key="1">
    <citation type="submission" date="2024-09" db="EMBL/GenBank/DDBJ databases">
        <authorList>
            <person name="Sun Q."/>
            <person name="Mori K."/>
        </authorList>
    </citation>
    <scope>NUCLEOTIDE SEQUENCE [LARGE SCALE GENOMIC DNA]</scope>
    <source>
        <strain evidence="1 2">CICC 11035S</strain>
    </source>
</reference>
<dbReference type="Pfam" id="PF06718">
    <property type="entry name" value="DUF1203"/>
    <property type="match status" value="1"/>
</dbReference>
<comment type="caution">
    <text evidence="1">The sequence shown here is derived from an EMBL/GenBank/DDBJ whole genome shotgun (WGS) entry which is preliminary data.</text>
</comment>
<protein>
    <submittedName>
        <fullName evidence="1">DUF1203 domain-containing protein</fullName>
    </submittedName>
</protein>
<accession>A0ABV6S9U1</accession>
<dbReference type="RefSeq" id="WP_267218743.1">
    <property type="nucleotide sequence ID" value="NZ_JAPCWC010000002.1"/>
</dbReference>
<dbReference type="PIRSF" id="PIRSF034110">
    <property type="entry name" value="DUF1203"/>
    <property type="match status" value="1"/>
</dbReference>
<dbReference type="EMBL" id="JBHLTM010000061">
    <property type="protein sequence ID" value="MFC0686010.1"/>
    <property type="molecule type" value="Genomic_DNA"/>
</dbReference>
<gene>
    <name evidence="1" type="ORF">ACFFF8_15560</name>
</gene>
<sequence length="159" mass="17606">MSFRIVGLEADDFAPYFFMSDAELRRSGARMVVADAHPGFPCRVSLDDARRGERVLLINFTSHDVANPYRTAHAIYIREGVSRPEPWIDRLPPVFAGRTMSLRGFDDEGMIVRALLAWPGEVEAGIAALFAEPRVACVHAHNAAYGCFAARIEREGDGL</sequence>
<proteinExistence type="predicted"/>
<evidence type="ECO:0000313" key="1">
    <source>
        <dbReference type="EMBL" id="MFC0686010.1"/>
    </source>
</evidence>
<evidence type="ECO:0000313" key="2">
    <source>
        <dbReference type="Proteomes" id="UP001589858"/>
    </source>
</evidence>
<keyword evidence="2" id="KW-1185">Reference proteome</keyword>